<keyword evidence="3" id="KW-1185">Reference proteome</keyword>
<organism evidence="2 3">
    <name type="scientific">Pleurodeles waltl</name>
    <name type="common">Iberian ribbed newt</name>
    <dbReference type="NCBI Taxonomy" id="8319"/>
    <lineage>
        <taxon>Eukaryota</taxon>
        <taxon>Metazoa</taxon>
        <taxon>Chordata</taxon>
        <taxon>Craniata</taxon>
        <taxon>Vertebrata</taxon>
        <taxon>Euteleostomi</taxon>
        <taxon>Amphibia</taxon>
        <taxon>Batrachia</taxon>
        <taxon>Caudata</taxon>
        <taxon>Salamandroidea</taxon>
        <taxon>Salamandridae</taxon>
        <taxon>Pleurodelinae</taxon>
        <taxon>Pleurodeles</taxon>
    </lineage>
</organism>
<gene>
    <name evidence="2" type="ORF">NDU88_002836</name>
</gene>
<name>A0AAV7MRQ0_PLEWA</name>
<proteinExistence type="predicted"/>
<dbReference type="EMBL" id="JANPWB010000013">
    <property type="protein sequence ID" value="KAJ1105430.1"/>
    <property type="molecule type" value="Genomic_DNA"/>
</dbReference>
<evidence type="ECO:0000313" key="3">
    <source>
        <dbReference type="Proteomes" id="UP001066276"/>
    </source>
</evidence>
<feature type="compositionally biased region" description="Low complexity" evidence="1">
    <location>
        <begin position="137"/>
        <end position="151"/>
    </location>
</feature>
<evidence type="ECO:0000256" key="1">
    <source>
        <dbReference type="SAM" id="MobiDB-lite"/>
    </source>
</evidence>
<accession>A0AAV7MRQ0</accession>
<evidence type="ECO:0000313" key="2">
    <source>
        <dbReference type="EMBL" id="KAJ1105430.1"/>
    </source>
</evidence>
<feature type="region of interest" description="Disordered" evidence="1">
    <location>
        <begin position="134"/>
        <end position="220"/>
    </location>
</feature>
<protein>
    <submittedName>
        <fullName evidence="2">Uncharacterized protein</fullName>
    </submittedName>
</protein>
<sequence>MPTRRHQIHSAQHCTVALRAAVPLLPHCPTTSHTVLPELESDPSRCAAPPATKGAHPMLLPLSPQGCQYAVSRQSSSKADFKGGVQSHQARNCSIALLGGWPARCTTLSTVPHSNGLPPRQVLHPDRTALKRRISARPRAASPPAAAAAPRHTTTQHPISANARATKASTILRGSPCRRGAPPCSSQRQEEEQPSRVRTQARRHAGTPVSLGLSPGHCGR</sequence>
<dbReference type="AlphaFoldDB" id="A0AAV7MRQ0"/>
<reference evidence="2" key="1">
    <citation type="journal article" date="2022" name="bioRxiv">
        <title>Sequencing and chromosome-scale assembly of the giantPleurodeles waltlgenome.</title>
        <authorList>
            <person name="Brown T."/>
            <person name="Elewa A."/>
            <person name="Iarovenko S."/>
            <person name="Subramanian E."/>
            <person name="Araus A.J."/>
            <person name="Petzold A."/>
            <person name="Susuki M."/>
            <person name="Suzuki K.-i.T."/>
            <person name="Hayashi T."/>
            <person name="Toyoda A."/>
            <person name="Oliveira C."/>
            <person name="Osipova E."/>
            <person name="Leigh N.D."/>
            <person name="Simon A."/>
            <person name="Yun M.H."/>
        </authorList>
    </citation>
    <scope>NUCLEOTIDE SEQUENCE</scope>
    <source>
        <strain evidence="2">20211129_DDA</strain>
        <tissue evidence="2">Liver</tissue>
    </source>
</reference>
<dbReference type="Proteomes" id="UP001066276">
    <property type="component" value="Chromosome 9"/>
</dbReference>
<comment type="caution">
    <text evidence="2">The sequence shown here is derived from an EMBL/GenBank/DDBJ whole genome shotgun (WGS) entry which is preliminary data.</text>
</comment>